<reference evidence="2 3" key="1">
    <citation type="submission" date="2018-11" db="EMBL/GenBank/DDBJ databases">
        <title>Whole genome sequence of Streptomyces chrestomyceticus NBRC 13444(T).</title>
        <authorList>
            <person name="Komaki H."/>
            <person name="Tamura T."/>
        </authorList>
    </citation>
    <scope>NUCLEOTIDE SEQUENCE [LARGE SCALE GENOMIC DNA]</scope>
    <source>
        <strain evidence="2 3">NBRC 13444</strain>
    </source>
</reference>
<feature type="region of interest" description="Disordered" evidence="1">
    <location>
        <begin position="1"/>
        <end position="24"/>
    </location>
</feature>
<protein>
    <submittedName>
        <fullName evidence="2">Uncharacterized protein</fullName>
    </submittedName>
</protein>
<dbReference type="AlphaFoldDB" id="A0A7U9L396"/>
<evidence type="ECO:0000313" key="3">
    <source>
        <dbReference type="Proteomes" id="UP000287830"/>
    </source>
</evidence>
<proteinExistence type="predicted"/>
<name>A0A7U9L396_9ACTN</name>
<organism evidence="2 3">
    <name type="scientific">Streptomyces chrestomyceticus JCM 4735</name>
    <dbReference type="NCBI Taxonomy" id="1306181"/>
    <lineage>
        <taxon>Bacteria</taxon>
        <taxon>Bacillati</taxon>
        <taxon>Actinomycetota</taxon>
        <taxon>Actinomycetes</taxon>
        <taxon>Kitasatosporales</taxon>
        <taxon>Streptomycetaceae</taxon>
        <taxon>Streptomyces</taxon>
    </lineage>
</organism>
<dbReference type="OrthoDB" id="4351171at2"/>
<feature type="compositionally biased region" description="Basic and acidic residues" evidence="1">
    <location>
        <begin position="10"/>
        <end position="24"/>
    </location>
</feature>
<dbReference type="EMBL" id="BHZC01000001">
    <property type="protein sequence ID" value="GCD40230.1"/>
    <property type="molecule type" value="Genomic_DNA"/>
</dbReference>
<dbReference type="GeneID" id="95626701"/>
<dbReference type="Proteomes" id="UP000287830">
    <property type="component" value="Unassembled WGS sequence"/>
</dbReference>
<evidence type="ECO:0000313" key="2">
    <source>
        <dbReference type="EMBL" id="GCD40230.1"/>
    </source>
</evidence>
<dbReference type="RefSeq" id="WP_125048967.1">
    <property type="nucleotide sequence ID" value="NZ_BHZC01000001.1"/>
</dbReference>
<sequence length="68" mass="7276">MAHAGTEETTGPRDTGDPQHADADREFAAALAARGIEMPPDLAPGVLAGHRSLRRMGRLLREVKISDD</sequence>
<accession>A0A7U9L396</accession>
<gene>
    <name evidence="2" type="ORF">OEIGOIKO_08087</name>
</gene>
<evidence type="ECO:0000256" key="1">
    <source>
        <dbReference type="SAM" id="MobiDB-lite"/>
    </source>
</evidence>
<comment type="caution">
    <text evidence="2">The sequence shown here is derived from an EMBL/GenBank/DDBJ whole genome shotgun (WGS) entry which is preliminary data.</text>
</comment>